<dbReference type="Proteomes" id="UP000054526">
    <property type="component" value="Unassembled WGS sequence"/>
</dbReference>
<dbReference type="InterPro" id="IPR009293">
    <property type="entry name" value="UPF0478"/>
</dbReference>
<feature type="transmembrane region" description="Helical" evidence="2">
    <location>
        <begin position="6"/>
        <end position="29"/>
    </location>
</feature>
<reference evidence="3 4" key="1">
    <citation type="submission" date="2014-12" db="EMBL/GenBank/DDBJ databases">
        <title>Draft genome sequence of Cohnella kolymensis strain B-2846.</title>
        <authorList>
            <person name="Karlyshev A.V."/>
            <person name="Kudryashova E.B."/>
        </authorList>
    </citation>
    <scope>NUCLEOTIDE SEQUENCE [LARGE SCALE GENOMIC DNA]</scope>
    <source>
        <strain evidence="3 4">VKM B-2846</strain>
    </source>
</reference>
<dbReference type="RefSeq" id="WP_041060722.1">
    <property type="nucleotide sequence ID" value="NZ_JXAL01000004.1"/>
</dbReference>
<sequence>MDNNDVVTWSIAIAAVAFVVLCAFLISLLRTAQRSLVTAQSAMQEVKETVEGLQGEVKKLAETVNFVATDITGKLRRTDPLFEVVQDVGQILSQVTGTARVATHNISQAVRQKAAAIDTNSKESPSWVKWAALGSRVAMGFKYGWKQAEQPNRPIWKQTERPETYEHGEI</sequence>
<keyword evidence="4" id="KW-1185">Reference proteome</keyword>
<comment type="caution">
    <text evidence="3">The sequence shown here is derived from an EMBL/GenBank/DDBJ whole genome shotgun (WGS) entry which is preliminary data.</text>
</comment>
<keyword evidence="2" id="KW-0812">Transmembrane</keyword>
<organism evidence="3 4">
    <name type="scientific">Cohnella kolymensis</name>
    <dbReference type="NCBI Taxonomy" id="1590652"/>
    <lineage>
        <taxon>Bacteria</taxon>
        <taxon>Bacillati</taxon>
        <taxon>Bacillota</taxon>
        <taxon>Bacilli</taxon>
        <taxon>Bacillales</taxon>
        <taxon>Paenibacillaceae</taxon>
        <taxon>Cohnella</taxon>
    </lineage>
</organism>
<evidence type="ECO:0008006" key="5">
    <source>
        <dbReference type="Google" id="ProtNLM"/>
    </source>
</evidence>
<gene>
    <name evidence="3" type="ORF">SD71_05480</name>
</gene>
<evidence type="ECO:0000313" key="3">
    <source>
        <dbReference type="EMBL" id="KIL36852.1"/>
    </source>
</evidence>
<keyword evidence="1" id="KW-0175">Coiled coil</keyword>
<accession>A0ABR5A8X8</accession>
<evidence type="ECO:0000256" key="2">
    <source>
        <dbReference type="SAM" id="Phobius"/>
    </source>
</evidence>
<dbReference type="PANTHER" id="PTHR40070">
    <property type="entry name" value="UPF0478 PROTEIN YTXG"/>
    <property type="match status" value="1"/>
</dbReference>
<evidence type="ECO:0000313" key="4">
    <source>
        <dbReference type="Proteomes" id="UP000054526"/>
    </source>
</evidence>
<keyword evidence="2" id="KW-1133">Transmembrane helix</keyword>
<proteinExistence type="predicted"/>
<dbReference type="PANTHER" id="PTHR40070:SF1">
    <property type="entry name" value="UPF0478 PROTEIN YTXG"/>
    <property type="match status" value="1"/>
</dbReference>
<dbReference type="Pfam" id="PF06103">
    <property type="entry name" value="DUF948"/>
    <property type="match status" value="1"/>
</dbReference>
<name>A0ABR5A8X8_9BACL</name>
<feature type="coiled-coil region" evidence="1">
    <location>
        <begin position="29"/>
        <end position="63"/>
    </location>
</feature>
<protein>
    <recommendedName>
        <fullName evidence="5">General stress protein</fullName>
    </recommendedName>
</protein>
<keyword evidence="2" id="KW-0472">Membrane</keyword>
<evidence type="ECO:0000256" key="1">
    <source>
        <dbReference type="SAM" id="Coils"/>
    </source>
</evidence>
<dbReference type="EMBL" id="JXAL01000004">
    <property type="protein sequence ID" value="KIL36852.1"/>
    <property type="molecule type" value="Genomic_DNA"/>
</dbReference>